<reference evidence="1" key="1">
    <citation type="submission" date="2021-04" db="EMBL/GenBank/DDBJ databases">
        <authorList>
            <person name="Tunstrom K."/>
        </authorList>
    </citation>
    <scope>NUCLEOTIDE SEQUENCE</scope>
</reference>
<evidence type="ECO:0000313" key="1">
    <source>
        <dbReference type="EMBL" id="CAG5032792.1"/>
    </source>
</evidence>
<evidence type="ECO:0000313" key="2">
    <source>
        <dbReference type="Proteomes" id="UP000691718"/>
    </source>
</evidence>
<comment type="caution">
    <text evidence="1">The sequence shown here is derived from an EMBL/GenBank/DDBJ whole genome shotgun (WGS) entry which is preliminary data.</text>
</comment>
<dbReference type="AlphaFoldDB" id="A0A8S3XN16"/>
<dbReference type="Proteomes" id="UP000691718">
    <property type="component" value="Unassembled WGS sequence"/>
</dbReference>
<protein>
    <submittedName>
        <fullName evidence="1">(apollo) hypothetical protein</fullName>
    </submittedName>
</protein>
<accession>A0A8S3XN16</accession>
<organism evidence="1 2">
    <name type="scientific">Parnassius apollo</name>
    <name type="common">Apollo butterfly</name>
    <name type="synonym">Papilio apollo</name>
    <dbReference type="NCBI Taxonomy" id="110799"/>
    <lineage>
        <taxon>Eukaryota</taxon>
        <taxon>Metazoa</taxon>
        <taxon>Ecdysozoa</taxon>
        <taxon>Arthropoda</taxon>
        <taxon>Hexapoda</taxon>
        <taxon>Insecta</taxon>
        <taxon>Pterygota</taxon>
        <taxon>Neoptera</taxon>
        <taxon>Endopterygota</taxon>
        <taxon>Lepidoptera</taxon>
        <taxon>Glossata</taxon>
        <taxon>Ditrysia</taxon>
        <taxon>Papilionoidea</taxon>
        <taxon>Papilionidae</taxon>
        <taxon>Parnassiinae</taxon>
        <taxon>Parnassini</taxon>
        <taxon>Parnassius</taxon>
        <taxon>Parnassius</taxon>
    </lineage>
</organism>
<name>A0A8S3XN16_PARAO</name>
<dbReference type="EMBL" id="CAJQZP010001245">
    <property type="protein sequence ID" value="CAG5032792.1"/>
    <property type="molecule type" value="Genomic_DNA"/>
</dbReference>
<dbReference type="OrthoDB" id="10557711at2759"/>
<keyword evidence="2" id="KW-1185">Reference proteome</keyword>
<proteinExistence type="predicted"/>
<gene>
    <name evidence="1" type="ORF">PAPOLLO_LOCUS19965</name>
</gene>
<sequence length="86" mass="9887">MFDQKKMKRGRILVNIIKQRYQENLLTMNEQESAKFINEEAQNNKENGSINTALLTKPCINKQNEKNLDIQSDKGLIDDSNTADCV</sequence>